<dbReference type="PANTHER" id="PTHR42929">
    <property type="entry name" value="INNER MEMBRANE ABC TRANSPORTER PERMEASE PROTEIN YDCU-RELATED-RELATED"/>
    <property type="match status" value="1"/>
</dbReference>
<feature type="transmembrane region" description="Helical" evidence="8">
    <location>
        <begin position="141"/>
        <end position="169"/>
    </location>
</feature>
<keyword evidence="5 8" id="KW-0812">Transmembrane</keyword>
<feature type="transmembrane region" description="Helical" evidence="8">
    <location>
        <begin position="12"/>
        <end position="37"/>
    </location>
</feature>
<keyword evidence="11" id="KW-1185">Reference proteome</keyword>
<evidence type="ECO:0000256" key="7">
    <source>
        <dbReference type="ARBA" id="ARBA00023136"/>
    </source>
</evidence>
<protein>
    <submittedName>
        <fullName evidence="10">ABC-type spermidine/putrescine transport system, permease component I</fullName>
    </submittedName>
</protein>
<dbReference type="Proteomes" id="UP000013523">
    <property type="component" value="Chromosome"/>
</dbReference>
<dbReference type="EMBL" id="CP003261">
    <property type="protein sequence ID" value="AGK99323.1"/>
    <property type="molecule type" value="Genomic_DNA"/>
</dbReference>
<keyword evidence="4" id="KW-1003">Cell membrane</keyword>
<dbReference type="GO" id="GO:0005886">
    <property type="term" value="C:plasma membrane"/>
    <property type="evidence" value="ECO:0007669"/>
    <property type="project" value="UniProtKB-SubCell"/>
</dbReference>
<dbReference type="AlphaFoldDB" id="R4K9S6"/>
<dbReference type="CDD" id="cd06261">
    <property type="entry name" value="TM_PBP2"/>
    <property type="match status" value="1"/>
</dbReference>
<dbReference type="PROSITE" id="PS50928">
    <property type="entry name" value="ABC_TM1"/>
    <property type="match status" value="1"/>
</dbReference>
<evidence type="ECO:0000256" key="5">
    <source>
        <dbReference type="ARBA" id="ARBA00022692"/>
    </source>
</evidence>
<feature type="transmembrane region" description="Helical" evidence="8">
    <location>
        <begin position="249"/>
        <end position="269"/>
    </location>
</feature>
<evidence type="ECO:0000313" key="10">
    <source>
        <dbReference type="EMBL" id="AGK99323.1"/>
    </source>
</evidence>
<dbReference type="PANTHER" id="PTHR42929:SF1">
    <property type="entry name" value="INNER MEMBRANE ABC TRANSPORTER PERMEASE PROTEIN YDCU-RELATED"/>
    <property type="match status" value="1"/>
</dbReference>
<feature type="transmembrane region" description="Helical" evidence="8">
    <location>
        <begin position="190"/>
        <end position="212"/>
    </location>
</feature>
<evidence type="ECO:0000256" key="2">
    <source>
        <dbReference type="ARBA" id="ARBA00007069"/>
    </source>
</evidence>
<gene>
    <name evidence="10" type="ORF">Clopa_4632</name>
</gene>
<dbReference type="SUPFAM" id="SSF161098">
    <property type="entry name" value="MetI-like"/>
    <property type="match status" value="1"/>
</dbReference>
<evidence type="ECO:0000256" key="8">
    <source>
        <dbReference type="RuleBase" id="RU363032"/>
    </source>
</evidence>
<dbReference type="KEGG" id="cpas:Clopa_4632"/>
<comment type="subcellular location">
    <subcellularLocation>
        <location evidence="1 8">Cell membrane</location>
        <topology evidence="1 8">Multi-pass membrane protein</topology>
    </subcellularLocation>
</comment>
<keyword evidence="3 8" id="KW-0813">Transport</keyword>
<dbReference type="HOGENOM" id="CLU_016047_18_4_9"/>
<organism evidence="10 11">
    <name type="scientific">Clostridium pasteurianum BC1</name>
    <dbReference type="NCBI Taxonomy" id="86416"/>
    <lineage>
        <taxon>Bacteria</taxon>
        <taxon>Bacillati</taxon>
        <taxon>Bacillota</taxon>
        <taxon>Clostridia</taxon>
        <taxon>Eubacteriales</taxon>
        <taxon>Clostridiaceae</taxon>
        <taxon>Clostridium</taxon>
    </lineage>
</organism>
<accession>R4K9S6</accession>
<evidence type="ECO:0000256" key="4">
    <source>
        <dbReference type="ARBA" id="ARBA00022475"/>
    </source>
</evidence>
<feature type="transmembrane region" description="Helical" evidence="8">
    <location>
        <begin position="101"/>
        <end position="121"/>
    </location>
</feature>
<dbReference type="STRING" id="86416.Clopa_4632"/>
<reference evidence="10 11" key="1">
    <citation type="submission" date="2012-01" db="EMBL/GenBank/DDBJ databases">
        <title>Complete sequence of chromosome of Clostridium pasteurianum BC1.</title>
        <authorList>
            <consortium name="US DOE Joint Genome Institute"/>
            <person name="Lucas S."/>
            <person name="Han J."/>
            <person name="Lapidus A."/>
            <person name="Cheng J.-F."/>
            <person name="Goodwin L."/>
            <person name="Pitluck S."/>
            <person name="Peters L."/>
            <person name="Mikhailova N."/>
            <person name="Teshima H."/>
            <person name="Detter J.C."/>
            <person name="Han C."/>
            <person name="Tapia R."/>
            <person name="Land M."/>
            <person name="Hauser L."/>
            <person name="Kyrpides N."/>
            <person name="Ivanova N."/>
            <person name="Pagani I."/>
            <person name="Dunn J."/>
            <person name="Taghavi S."/>
            <person name="Francis A."/>
            <person name="van der Lelie D."/>
            <person name="Woyke T."/>
        </authorList>
    </citation>
    <scope>NUCLEOTIDE SEQUENCE [LARGE SCALE GENOMIC DNA]</scope>
    <source>
        <strain evidence="10 11">BC1</strain>
    </source>
</reference>
<dbReference type="RefSeq" id="WP_015617592.1">
    <property type="nucleotide sequence ID" value="NC_021182.1"/>
</dbReference>
<proteinExistence type="inferred from homology"/>
<evidence type="ECO:0000256" key="1">
    <source>
        <dbReference type="ARBA" id="ARBA00004651"/>
    </source>
</evidence>
<name>R4K9S6_CLOPA</name>
<dbReference type="Gene3D" id="1.10.3720.10">
    <property type="entry name" value="MetI-like"/>
    <property type="match status" value="1"/>
</dbReference>
<keyword evidence="7 8" id="KW-0472">Membrane</keyword>
<sequence>MKKNSKLKALLFVLPSFAVMLMVIIVPIINSAVLSLYNEKENKYDFSNYISILTDKNQINNIRYTLYIVIITVVLCISISLLLAIYLRFSKSKIAALIEKIYIIPKFIPGIVAVYALMLIIKDVGAINRFLLMFGIDFKPGLMFTPNGIIIVNLWFNIPFATMLILSDLTKISPSIIESARDVGANKLRILMEIILPLTYRSLLIAATFVFMGNIGEFTTPYLMGTNAPRMLGVALQQEFNVFTNYPRAAAMSVMMFILSAIVGLFYIYSMMKEDKWVS</sequence>
<keyword evidence="6 8" id="KW-1133">Transmembrane helix</keyword>
<evidence type="ECO:0000313" key="11">
    <source>
        <dbReference type="Proteomes" id="UP000013523"/>
    </source>
</evidence>
<evidence type="ECO:0000256" key="6">
    <source>
        <dbReference type="ARBA" id="ARBA00022989"/>
    </source>
</evidence>
<dbReference type="PATRIC" id="fig|86416.3.peg.4622"/>
<dbReference type="InterPro" id="IPR000515">
    <property type="entry name" value="MetI-like"/>
</dbReference>
<dbReference type="Pfam" id="PF00528">
    <property type="entry name" value="BPD_transp_1"/>
    <property type="match status" value="1"/>
</dbReference>
<evidence type="ECO:0000259" key="9">
    <source>
        <dbReference type="PROSITE" id="PS50928"/>
    </source>
</evidence>
<feature type="domain" description="ABC transmembrane type-1" evidence="9">
    <location>
        <begin position="62"/>
        <end position="267"/>
    </location>
</feature>
<dbReference type="GO" id="GO:0055085">
    <property type="term" value="P:transmembrane transport"/>
    <property type="evidence" value="ECO:0007669"/>
    <property type="project" value="InterPro"/>
</dbReference>
<feature type="transmembrane region" description="Helical" evidence="8">
    <location>
        <begin position="64"/>
        <end position="89"/>
    </location>
</feature>
<evidence type="ECO:0000256" key="3">
    <source>
        <dbReference type="ARBA" id="ARBA00022448"/>
    </source>
</evidence>
<comment type="similarity">
    <text evidence="2">Belongs to the binding-protein-dependent transport system permease family. CysTW subfamily.</text>
</comment>
<dbReference type="InterPro" id="IPR035906">
    <property type="entry name" value="MetI-like_sf"/>
</dbReference>
<dbReference type="eggNOG" id="COG1176">
    <property type="taxonomic scope" value="Bacteria"/>
</dbReference>